<keyword evidence="4" id="KW-1185">Reference proteome</keyword>
<feature type="region of interest" description="Disordered" evidence="1">
    <location>
        <begin position="1199"/>
        <end position="1268"/>
    </location>
</feature>
<feature type="compositionally biased region" description="Low complexity" evidence="1">
    <location>
        <begin position="1231"/>
        <end position="1255"/>
    </location>
</feature>
<feature type="compositionally biased region" description="Gly residues" evidence="1">
    <location>
        <begin position="1203"/>
        <end position="1216"/>
    </location>
</feature>
<organism evidence="3 4">
    <name type="scientific">Tepidimonas charontis</name>
    <dbReference type="NCBI Taxonomy" id="2267262"/>
    <lineage>
        <taxon>Bacteria</taxon>
        <taxon>Pseudomonadati</taxon>
        <taxon>Pseudomonadota</taxon>
        <taxon>Betaproteobacteria</taxon>
        <taxon>Burkholderiales</taxon>
        <taxon>Tepidimonas</taxon>
    </lineage>
</organism>
<evidence type="ECO:0000256" key="2">
    <source>
        <dbReference type="SAM" id="Phobius"/>
    </source>
</evidence>
<sequence>MDLSIYTPGDPQTLAGALRAVVMTLGTSGGFSGSMLADMVKLGMIGAVLMALFSALRNRGFPRFDHLVAYFIATVVLMTPTATVTVESSYDGNNTLMRNSYAPQVVDDVPIVVALPLSLGTSAGRIIGERMTAAMAPAWTQELCNIGADRPEMRDASRCSVVSAFKAATRGVIDFITRTSQDPRDHFAYNVSMFFRFCDQSGKIAGQEAFWRSPGYDLFARACPPSGQPTLDNPGLVVLTQTATSKVASSGAITDAQSRTCLQLCGEIRDKLKAGASAEEQLLQEFNCADGSGSGCGTMLRSSMDALLVNVSGAARATWNDIVSSAAFACFLGSSVNRSAEAAILARTTAGAPTADADVCNAVGEQIRSALINAEKAIAEADARAANWIVMATVIMPFMVGAMLFTGYGNLGRVFAAVGGYLAFLAVPDVVNVTGEMIVAGQADRFMQMLQDAQSGALQISGSCNGSGPCAHDLFAYFREIANAINAYADTAKNGAWGLIAIAASIGLLGIGGAASAGGGTAAPASGGGVATDLQGYTQATSAALGRGVSADAARAAAERGTAMLSGAGDFFSGLERSIAATAAGSIQGFMQRTAASSAMGLTSSATAGQTAATGVGFNRTAGLGTSTSTGARQAIQQAMDVLQRWGTGETGAQERRSAGGTRNASTWGEERGEEAYSGEDMRAAAQVAKELAGRFTAGGRFDSASFLSALTSRAAAVGGGVGRALGALGRALSAGGGLSADVVQRIADSLQSAASQGERTSQRTTAGARGERFGEATRGASHSRTAEAQRSTSAADTLTAARELLAQELARVDDAAQRTGGVQDQSALQFAASFTPMTFSPQGMAADMLMDLARNGGDMRSVIADRLARGGFDADQINRALNAYDARYAEGSKNFANRFGAMFESASLAMADIGASKNPEDRALATQGLMALSGHYDQARAFGVQARGLFGEHEQRRQGIESEAAGIDAAARERLQQQQAAAAEATAGLPTREQIAAAHERIRGEAQAALQQARRDSSFNPLSYAQAYADYQRQAQALGIEPPRRMTPEQLAAWAHQTRKALAAQSDLNPALKALENMSPSQMMAASTLGTLAVGLGQAGLETLLQRAAQTAASPAARAAASAALRQSGTWVARGAAAAAGVLGGGVLATGASVAVLAGTAVDAVVMATTGKSALGTLLSEGPEAAKGVLQEAWAKITGNAPRGGGGQPPTGAGGESTTPAPRAGGGERGQPQQPVAVAPAQQPAGAPVAVADPVQPPAQQPAPAGAPLRVAQAPVADPVQPVAVAGHSFGIIDGAQAPAPVAAWGGGGAGADTAPVRVPDALVAGGAPEAAAVAVAPVSGGGASPAPVAVAQAVDPMQPHGAPVADPVQPPAQQPAPAGAPLRVAQAPVADPVQPVAVAGHSFGIIDGAQAPAPVAAWGGGGAGADTAPVRVPDALVAGGAPEAAAVAVAPVSGGGASPAPVAVAQAVDPMQPHGAPVADPVQPRVPSALQRGMA</sequence>
<evidence type="ECO:0000313" key="4">
    <source>
        <dbReference type="Proteomes" id="UP000318294"/>
    </source>
</evidence>
<feature type="transmembrane region" description="Helical" evidence="2">
    <location>
        <begin position="68"/>
        <end position="89"/>
    </location>
</feature>
<keyword evidence="2" id="KW-0472">Membrane</keyword>
<feature type="compositionally biased region" description="Polar residues" evidence="1">
    <location>
        <begin position="781"/>
        <end position="796"/>
    </location>
</feature>
<protein>
    <submittedName>
        <fullName evidence="3">Uncharacterized protein</fullName>
    </submittedName>
</protein>
<feature type="transmembrane region" description="Helical" evidence="2">
    <location>
        <begin position="385"/>
        <end position="408"/>
    </location>
</feature>
<feature type="transmembrane region" description="Helical" evidence="2">
    <location>
        <begin position="39"/>
        <end position="56"/>
    </location>
</feature>
<feature type="transmembrane region" description="Helical" evidence="2">
    <location>
        <begin position="414"/>
        <end position="439"/>
    </location>
</feature>
<dbReference type="EMBL" id="VJON01000041">
    <property type="protein sequence ID" value="TSE32110.1"/>
    <property type="molecule type" value="Genomic_DNA"/>
</dbReference>
<feature type="region of interest" description="Disordered" evidence="1">
    <location>
        <begin position="1473"/>
        <end position="1497"/>
    </location>
</feature>
<evidence type="ECO:0000313" key="3">
    <source>
        <dbReference type="EMBL" id="TSE32110.1"/>
    </source>
</evidence>
<feature type="transmembrane region" description="Helical" evidence="2">
    <location>
        <begin position="109"/>
        <end position="127"/>
    </location>
</feature>
<evidence type="ECO:0000256" key="1">
    <source>
        <dbReference type="SAM" id="MobiDB-lite"/>
    </source>
</evidence>
<dbReference type="Proteomes" id="UP000318294">
    <property type="component" value="Unassembled WGS sequence"/>
</dbReference>
<dbReference type="RefSeq" id="WP_161595507.1">
    <property type="nucleotide sequence ID" value="NZ_VJON01000041.1"/>
</dbReference>
<keyword evidence="2" id="KW-0812">Transmembrane</keyword>
<name>A0A554X8G2_9BURK</name>
<feature type="region of interest" description="Disordered" evidence="1">
    <location>
        <begin position="649"/>
        <end position="676"/>
    </location>
</feature>
<keyword evidence="2" id="KW-1133">Transmembrane helix</keyword>
<comment type="caution">
    <text evidence="3">The sequence shown here is derived from an EMBL/GenBank/DDBJ whole genome shotgun (WGS) entry which is preliminary data.</text>
</comment>
<proteinExistence type="predicted"/>
<reference evidence="3 4" key="1">
    <citation type="submission" date="2019-07" db="EMBL/GenBank/DDBJ databases">
        <title>Tepidimonas charontis SPSP-6 draft genome.</title>
        <authorList>
            <person name="Da Costa M.S."/>
            <person name="Froufe H.J.C."/>
            <person name="Egas C."/>
            <person name="Albuquerque L."/>
        </authorList>
    </citation>
    <scope>NUCLEOTIDE SEQUENCE [LARGE SCALE GENOMIC DNA]</scope>
    <source>
        <strain evidence="3 4">SPSP-6</strain>
    </source>
</reference>
<feature type="transmembrane region" description="Helical" evidence="2">
    <location>
        <begin position="496"/>
        <end position="515"/>
    </location>
</feature>
<feature type="region of interest" description="Disordered" evidence="1">
    <location>
        <begin position="752"/>
        <end position="796"/>
    </location>
</feature>
<accession>A0A554X8G2</accession>
<feature type="compositionally biased region" description="Polar residues" evidence="1">
    <location>
        <begin position="752"/>
        <end position="766"/>
    </location>
</feature>
<gene>
    <name evidence="3" type="ORF">Tchar_02197</name>
</gene>